<accession>A0A4R2MMX5</accession>
<dbReference type="Proteomes" id="UP000295106">
    <property type="component" value="Unassembled WGS sequence"/>
</dbReference>
<dbReference type="AlphaFoldDB" id="A0A4R2MMX5"/>
<dbReference type="GeneID" id="99683331"/>
<dbReference type="RefSeq" id="WP_132648682.1">
    <property type="nucleotide sequence ID" value="NZ_CP181386.1"/>
</dbReference>
<evidence type="ECO:0000313" key="2">
    <source>
        <dbReference type="Proteomes" id="UP000295106"/>
    </source>
</evidence>
<evidence type="ECO:0000313" key="1">
    <source>
        <dbReference type="EMBL" id="TCP00633.1"/>
    </source>
</evidence>
<dbReference type="OrthoDB" id="8685306at2"/>
<sequence>MYHQALYAIVMDAGAAVGELTRAMQGEDELFASPRTLAAVEAQLLTMAHTLGNLTPVLRDKLALADWAGWQALHTALRNGHEPRREAVWYAVSALVPQTMGLLAALRRREPVWFENGY</sequence>
<organism evidence="1 2">
    <name type="scientific">Rubrivivax gelatinosus</name>
    <name type="common">Rhodocyclus gelatinosus</name>
    <name type="synonym">Rhodopseudomonas gelatinosa</name>
    <dbReference type="NCBI Taxonomy" id="28068"/>
    <lineage>
        <taxon>Bacteria</taxon>
        <taxon>Pseudomonadati</taxon>
        <taxon>Pseudomonadota</taxon>
        <taxon>Betaproteobacteria</taxon>
        <taxon>Burkholderiales</taxon>
        <taxon>Sphaerotilaceae</taxon>
        <taxon>Rubrivivax</taxon>
    </lineage>
</organism>
<comment type="caution">
    <text evidence="1">The sequence shown here is derived from an EMBL/GenBank/DDBJ whole genome shotgun (WGS) entry which is preliminary data.</text>
</comment>
<name>A0A4R2MMX5_RUBGE</name>
<reference evidence="1 2" key="1">
    <citation type="submission" date="2019-03" db="EMBL/GenBank/DDBJ databases">
        <title>Genomic Encyclopedia of Type Strains, Phase IV (KMG-IV): sequencing the most valuable type-strain genomes for metagenomic binning, comparative biology and taxonomic classification.</title>
        <authorList>
            <person name="Goeker M."/>
        </authorList>
    </citation>
    <scope>NUCLEOTIDE SEQUENCE [LARGE SCALE GENOMIC DNA]</scope>
    <source>
        <strain evidence="1 2">DSM 1709</strain>
    </source>
</reference>
<gene>
    <name evidence="1" type="ORF">EV684_11271</name>
</gene>
<proteinExistence type="predicted"/>
<dbReference type="EMBL" id="SLXD01000012">
    <property type="protein sequence ID" value="TCP00633.1"/>
    <property type="molecule type" value="Genomic_DNA"/>
</dbReference>
<protein>
    <submittedName>
        <fullName evidence="1">Uncharacterized protein</fullName>
    </submittedName>
</protein>